<keyword evidence="3" id="KW-1185">Reference proteome</keyword>
<evidence type="ECO:0000313" key="2">
    <source>
        <dbReference type="EMBL" id="KAJ1217226.1"/>
    </source>
</evidence>
<protein>
    <submittedName>
        <fullName evidence="2">Uncharacterized protein</fullName>
    </submittedName>
</protein>
<evidence type="ECO:0000313" key="3">
    <source>
        <dbReference type="Proteomes" id="UP001066276"/>
    </source>
</evidence>
<feature type="region of interest" description="Disordered" evidence="1">
    <location>
        <begin position="69"/>
        <end position="125"/>
    </location>
</feature>
<feature type="compositionally biased region" description="Basic and acidic residues" evidence="1">
    <location>
        <begin position="80"/>
        <end position="101"/>
    </location>
</feature>
<dbReference type="Proteomes" id="UP001066276">
    <property type="component" value="Chromosome 1_1"/>
</dbReference>
<name>A0AAV7WWL0_PLEWA</name>
<accession>A0AAV7WWL0</accession>
<gene>
    <name evidence="2" type="ORF">NDU88_004821</name>
</gene>
<sequence length="125" mass="14243">MEEWGAAAQEDRTATTDRSQKEKRSRMAEQTSQHPRRRNANLPATLQEKRGNLWCVLRASKRAQAWLGGEKGMRAMGEWEVGKRREREPKGSGRTGREGNERQGGVGGREKKGKRKREKPSTEKV</sequence>
<feature type="compositionally biased region" description="Basic and acidic residues" evidence="1">
    <location>
        <begin position="9"/>
        <end position="27"/>
    </location>
</feature>
<feature type="region of interest" description="Disordered" evidence="1">
    <location>
        <begin position="1"/>
        <end position="52"/>
    </location>
</feature>
<proteinExistence type="predicted"/>
<dbReference type="AlphaFoldDB" id="A0AAV7WWL0"/>
<reference evidence="2" key="1">
    <citation type="journal article" date="2022" name="bioRxiv">
        <title>Sequencing and chromosome-scale assembly of the giantPleurodeles waltlgenome.</title>
        <authorList>
            <person name="Brown T."/>
            <person name="Elewa A."/>
            <person name="Iarovenko S."/>
            <person name="Subramanian E."/>
            <person name="Araus A.J."/>
            <person name="Petzold A."/>
            <person name="Susuki M."/>
            <person name="Suzuki K.-i.T."/>
            <person name="Hayashi T."/>
            <person name="Toyoda A."/>
            <person name="Oliveira C."/>
            <person name="Osipova E."/>
            <person name="Leigh N.D."/>
            <person name="Simon A."/>
            <person name="Yun M.H."/>
        </authorList>
    </citation>
    <scope>NUCLEOTIDE SEQUENCE</scope>
    <source>
        <strain evidence="2">20211129_DDA</strain>
        <tissue evidence="2">Liver</tissue>
    </source>
</reference>
<comment type="caution">
    <text evidence="2">The sequence shown here is derived from an EMBL/GenBank/DDBJ whole genome shotgun (WGS) entry which is preliminary data.</text>
</comment>
<organism evidence="2 3">
    <name type="scientific">Pleurodeles waltl</name>
    <name type="common">Iberian ribbed newt</name>
    <dbReference type="NCBI Taxonomy" id="8319"/>
    <lineage>
        <taxon>Eukaryota</taxon>
        <taxon>Metazoa</taxon>
        <taxon>Chordata</taxon>
        <taxon>Craniata</taxon>
        <taxon>Vertebrata</taxon>
        <taxon>Euteleostomi</taxon>
        <taxon>Amphibia</taxon>
        <taxon>Batrachia</taxon>
        <taxon>Caudata</taxon>
        <taxon>Salamandroidea</taxon>
        <taxon>Salamandridae</taxon>
        <taxon>Pleurodelinae</taxon>
        <taxon>Pleurodeles</taxon>
    </lineage>
</organism>
<dbReference type="EMBL" id="JANPWB010000001">
    <property type="protein sequence ID" value="KAJ1217226.1"/>
    <property type="molecule type" value="Genomic_DNA"/>
</dbReference>
<evidence type="ECO:0000256" key="1">
    <source>
        <dbReference type="SAM" id="MobiDB-lite"/>
    </source>
</evidence>